<feature type="transmembrane region" description="Helical" evidence="7">
    <location>
        <begin position="30"/>
        <end position="49"/>
    </location>
</feature>
<keyword evidence="5 7" id="KW-1133">Transmembrane helix</keyword>
<feature type="transmembrane region" description="Helical" evidence="7">
    <location>
        <begin position="6"/>
        <end position="23"/>
    </location>
</feature>
<feature type="transmembrane region" description="Helical" evidence="7">
    <location>
        <begin position="95"/>
        <end position="120"/>
    </location>
</feature>
<keyword evidence="6 7" id="KW-0472">Membrane</keyword>
<dbReference type="InterPro" id="IPR031312">
    <property type="entry name" value="Na/sul_symport_CS"/>
</dbReference>
<dbReference type="PROSITE" id="PS01271">
    <property type="entry name" value="NA_SULFATE"/>
    <property type="match status" value="1"/>
</dbReference>
<dbReference type="PANTHER" id="PTHR43652">
    <property type="entry name" value="BASIC AMINO ACID ANTIPORTER YFCC-RELATED"/>
    <property type="match status" value="1"/>
</dbReference>
<feature type="transmembrane region" description="Helical" evidence="7">
    <location>
        <begin position="175"/>
        <end position="194"/>
    </location>
</feature>
<feature type="transmembrane region" description="Helical" evidence="7">
    <location>
        <begin position="359"/>
        <end position="392"/>
    </location>
</feature>
<keyword evidence="2" id="KW-0813">Transport</keyword>
<dbReference type="Pfam" id="PF03600">
    <property type="entry name" value="CitMHS"/>
    <property type="match status" value="1"/>
</dbReference>
<dbReference type="EMBL" id="MFNE01000011">
    <property type="protein sequence ID" value="OGG96545.1"/>
    <property type="molecule type" value="Genomic_DNA"/>
</dbReference>
<dbReference type="GO" id="GO:0055085">
    <property type="term" value="P:transmembrane transport"/>
    <property type="evidence" value="ECO:0007669"/>
    <property type="project" value="InterPro"/>
</dbReference>
<proteinExistence type="predicted"/>
<dbReference type="InterPro" id="IPR051679">
    <property type="entry name" value="DASS-Related_Transporters"/>
</dbReference>
<evidence type="ECO:0000256" key="2">
    <source>
        <dbReference type="ARBA" id="ARBA00022448"/>
    </source>
</evidence>
<evidence type="ECO:0000256" key="1">
    <source>
        <dbReference type="ARBA" id="ARBA00004141"/>
    </source>
</evidence>
<sequence>MSHLWITIFALGLIISLFLFSSWSPDLIMGAGVSLLIFSGVISAEQAILGFSNPGLLTVALLYVVADGLQAGGGVAFVAKWILGSPKKETHGRARLLFSVVSLSAFMNNTPVVAMLIPVVSDWCERLRFNLSRFLLPLSYASILGGMCTMIGTSTNLVVAGLVQKAQLPPFGLFEITRIGLPCALVGLVYLIWFGPKLLPKRQREEPAGGRKFWSGLILEPDFPWNGYLPTASPLYPYVNQDQPFSVGQVIWVHLDQEELHGLLDIQGLVPLEGIKGGPWVEVILGPECPFLGTQWDPKAFKERYGLLPLGFSAAASSPQRGDLLLAVELDQRAGAHKHECALVVTHQGKPLVPGPKAWYSLAVLLVMIGLAASGFFSMLEAALLAVFGLLLTRCLNPREAREAVDWTLLIAIGLSFALAEAMKASGLDLALGQVLMSFGGQDPWWGLVQIFVATTILTEILTNNAAAVLMFPIALSLAQAFGVSETPYLMALMIAASTSFSTPLGYQTNLMVYGPGRYKMGDYLRLGIPLNFLIGGTVVVLVPWLFPF</sequence>
<gene>
    <name evidence="9" type="ORF">A2527_01255</name>
</gene>
<dbReference type="STRING" id="1817772.A2527_01255"/>
<evidence type="ECO:0000313" key="9">
    <source>
        <dbReference type="EMBL" id="OGG96545.1"/>
    </source>
</evidence>
<name>A0A1F6GEJ7_9PROT</name>
<evidence type="ECO:0000313" key="10">
    <source>
        <dbReference type="Proteomes" id="UP000178449"/>
    </source>
</evidence>
<comment type="subcellular location">
    <subcellularLocation>
        <location evidence="1">Membrane</location>
        <topology evidence="1">Multi-pass membrane protein</topology>
    </subcellularLocation>
</comment>
<feature type="transmembrane region" description="Helical" evidence="7">
    <location>
        <begin position="61"/>
        <end position="83"/>
    </location>
</feature>
<feature type="transmembrane region" description="Helical" evidence="7">
    <location>
        <begin position="527"/>
        <end position="547"/>
    </location>
</feature>
<feature type="domain" description="Citrate transporter-like" evidence="8">
    <location>
        <begin position="17"/>
        <end position="482"/>
    </location>
</feature>
<accession>A0A1F6GEJ7</accession>
<keyword evidence="4" id="KW-0677">Repeat</keyword>
<evidence type="ECO:0000256" key="7">
    <source>
        <dbReference type="SAM" id="Phobius"/>
    </source>
</evidence>
<dbReference type="InterPro" id="IPR004680">
    <property type="entry name" value="Cit_transptr-like_dom"/>
</dbReference>
<feature type="transmembrane region" description="Helical" evidence="7">
    <location>
        <begin position="488"/>
        <end position="507"/>
    </location>
</feature>
<keyword evidence="3 7" id="KW-0812">Transmembrane</keyword>
<feature type="transmembrane region" description="Helical" evidence="7">
    <location>
        <begin position="140"/>
        <end position="163"/>
    </location>
</feature>
<evidence type="ECO:0000256" key="4">
    <source>
        <dbReference type="ARBA" id="ARBA00022737"/>
    </source>
</evidence>
<dbReference type="PANTHER" id="PTHR43652:SF2">
    <property type="entry name" value="BASIC AMINO ACID ANTIPORTER YFCC-RELATED"/>
    <property type="match status" value="1"/>
</dbReference>
<reference evidence="9 10" key="1">
    <citation type="journal article" date="2016" name="Nat. Commun.">
        <title>Thousands of microbial genomes shed light on interconnected biogeochemical processes in an aquifer system.</title>
        <authorList>
            <person name="Anantharaman K."/>
            <person name="Brown C.T."/>
            <person name="Hug L.A."/>
            <person name="Sharon I."/>
            <person name="Castelle C.J."/>
            <person name="Probst A.J."/>
            <person name="Thomas B.C."/>
            <person name="Singh A."/>
            <person name="Wilkins M.J."/>
            <person name="Karaoz U."/>
            <person name="Brodie E.L."/>
            <person name="Williams K.H."/>
            <person name="Hubbard S.S."/>
            <person name="Banfield J.F."/>
        </authorList>
    </citation>
    <scope>NUCLEOTIDE SEQUENCE [LARGE SCALE GENOMIC DNA]</scope>
</reference>
<dbReference type="AlphaFoldDB" id="A0A1F6GEJ7"/>
<evidence type="ECO:0000256" key="6">
    <source>
        <dbReference type="ARBA" id="ARBA00023136"/>
    </source>
</evidence>
<evidence type="ECO:0000256" key="5">
    <source>
        <dbReference type="ARBA" id="ARBA00022989"/>
    </source>
</evidence>
<organism evidence="9 10">
    <name type="scientific">Candidatus Lambdaproteobacteria bacterium RIFOXYD2_FULL_50_16</name>
    <dbReference type="NCBI Taxonomy" id="1817772"/>
    <lineage>
        <taxon>Bacteria</taxon>
        <taxon>Pseudomonadati</taxon>
        <taxon>Pseudomonadota</taxon>
        <taxon>Candidatus Lambdaproteobacteria</taxon>
    </lineage>
</organism>
<dbReference type="Proteomes" id="UP000178449">
    <property type="component" value="Unassembled WGS sequence"/>
</dbReference>
<protein>
    <recommendedName>
        <fullName evidence="8">Citrate transporter-like domain-containing protein</fullName>
    </recommendedName>
</protein>
<feature type="transmembrane region" description="Helical" evidence="7">
    <location>
        <begin position="445"/>
        <end position="476"/>
    </location>
</feature>
<dbReference type="GO" id="GO:0005886">
    <property type="term" value="C:plasma membrane"/>
    <property type="evidence" value="ECO:0007669"/>
    <property type="project" value="TreeGrafter"/>
</dbReference>
<comment type="caution">
    <text evidence="9">The sequence shown here is derived from an EMBL/GenBank/DDBJ whole genome shotgun (WGS) entry which is preliminary data.</text>
</comment>
<evidence type="ECO:0000256" key="3">
    <source>
        <dbReference type="ARBA" id="ARBA00022692"/>
    </source>
</evidence>
<evidence type="ECO:0000259" key="8">
    <source>
        <dbReference type="Pfam" id="PF03600"/>
    </source>
</evidence>